<gene>
    <name evidence="1" type="ORF">NWE73_09470</name>
</gene>
<dbReference type="InterPro" id="IPR011335">
    <property type="entry name" value="Restrct_endonuc-II-like"/>
</dbReference>
<name>A0ABT6DIB4_9BACT</name>
<sequence length="183" mass="20583">MAQTTTLYRFRIDLSDVDRGVYDLLDFRVAMHPSESMQYLLTRVIAFALNSQQDLEFSPAGLGDPEVPAMRVEVLGSGRISLWIEIGNPSPKKLHKAAKAAQTVKVYTYKDANLILRECAGENIHQAEKIAIHALDYKFLDKIAEGIQRDNKWSLLHHDNSITISWGEQSETSNIKTLSLSPN</sequence>
<dbReference type="PIRSF" id="PIRSF011484">
    <property type="entry name" value="YaeQ"/>
    <property type="match status" value="1"/>
</dbReference>
<dbReference type="PANTHER" id="PTHR38784">
    <property type="entry name" value="SUCROSE PHOSPHORYLASE"/>
    <property type="match status" value="1"/>
</dbReference>
<keyword evidence="2" id="KW-1185">Reference proteome</keyword>
<dbReference type="Gene3D" id="3.10.640.10">
    <property type="entry name" value="Restriction endonuclease-like alpha-beta roll domain"/>
    <property type="match status" value="1"/>
</dbReference>
<dbReference type="SMART" id="SM01322">
    <property type="entry name" value="YaeQ"/>
    <property type="match status" value="1"/>
</dbReference>
<reference evidence="1" key="1">
    <citation type="submission" date="2022-08" db="EMBL/GenBank/DDBJ databases">
        <title>Novel Bdellovibrio Species Isolated from Svalbard: Designation Bdellovibrio svalbardensis.</title>
        <authorList>
            <person name="Mitchell R.J."/>
            <person name="Choi S.Y."/>
        </authorList>
    </citation>
    <scope>NUCLEOTIDE SEQUENCE</scope>
    <source>
        <strain evidence="1">PAP01</strain>
    </source>
</reference>
<accession>A0ABT6DIB4</accession>
<protein>
    <submittedName>
        <fullName evidence="1">YaeQ family protein</fullName>
    </submittedName>
</protein>
<dbReference type="EMBL" id="JANRMI010000002">
    <property type="protein sequence ID" value="MDG0816592.1"/>
    <property type="molecule type" value="Genomic_DNA"/>
</dbReference>
<proteinExistence type="predicted"/>
<comment type="caution">
    <text evidence="1">The sequence shown here is derived from an EMBL/GenBank/DDBJ whole genome shotgun (WGS) entry which is preliminary data.</text>
</comment>
<dbReference type="RefSeq" id="WP_277578070.1">
    <property type="nucleotide sequence ID" value="NZ_JANRMI010000002.1"/>
</dbReference>
<dbReference type="InterPro" id="IPR038590">
    <property type="entry name" value="YaeQ_sf"/>
</dbReference>
<dbReference type="Proteomes" id="UP001152321">
    <property type="component" value="Unassembled WGS sequence"/>
</dbReference>
<dbReference type="InterPro" id="IPR009822">
    <property type="entry name" value="YaeQ"/>
</dbReference>
<organism evidence="1 2">
    <name type="scientific">Bdellovibrio svalbardensis</name>
    <dbReference type="NCBI Taxonomy" id="2972972"/>
    <lineage>
        <taxon>Bacteria</taxon>
        <taxon>Pseudomonadati</taxon>
        <taxon>Bdellovibrionota</taxon>
        <taxon>Bdellovibrionia</taxon>
        <taxon>Bdellovibrionales</taxon>
        <taxon>Pseudobdellovibrionaceae</taxon>
        <taxon>Bdellovibrio</taxon>
    </lineage>
</organism>
<dbReference type="SUPFAM" id="SSF52980">
    <property type="entry name" value="Restriction endonuclease-like"/>
    <property type="match status" value="1"/>
</dbReference>
<dbReference type="PANTHER" id="PTHR38784:SF1">
    <property type="entry name" value="SUCROSE PHOSPHORYLASE"/>
    <property type="match status" value="1"/>
</dbReference>
<evidence type="ECO:0000313" key="1">
    <source>
        <dbReference type="EMBL" id="MDG0816592.1"/>
    </source>
</evidence>
<dbReference type="Pfam" id="PF07152">
    <property type="entry name" value="YaeQ"/>
    <property type="match status" value="1"/>
</dbReference>
<evidence type="ECO:0000313" key="2">
    <source>
        <dbReference type="Proteomes" id="UP001152321"/>
    </source>
</evidence>